<feature type="compositionally biased region" description="Polar residues" evidence="1">
    <location>
        <begin position="116"/>
        <end position="129"/>
    </location>
</feature>
<dbReference type="Proteomes" id="UP000681722">
    <property type="component" value="Unassembled WGS sequence"/>
</dbReference>
<evidence type="ECO:0000313" key="4">
    <source>
        <dbReference type="EMBL" id="CAF3536751.1"/>
    </source>
</evidence>
<accession>A0A813PV23</accession>
<evidence type="ECO:0000313" key="3">
    <source>
        <dbReference type="EMBL" id="CAF1089328.1"/>
    </source>
</evidence>
<evidence type="ECO:0000313" key="5">
    <source>
        <dbReference type="EMBL" id="CAF3851040.1"/>
    </source>
</evidence>
<dbReference type="EMBL" id="CAJNOK010009410">
    <property type="protein sequence ID" value="CAF1089328.1"/>
    <property type="molecule type" value="Genomic_DNA"/>
</dbReference>
<dbReference type="EMBL" id="CAJNOQ010000101">
    <property type="protein sequence ID" value="CAF0756379.1"/>
    <property type="molecule type" value="Genomic_DNA"/>
</dbReference>
<organism evidence="2 6">
    <name type="scientific">Didymodactylos carnosus</name>
    <dbReference type="NCBI Taxonomy" id="1234261"/>
    <lineage>
        <taxon>Eukaryota</taxon>
        <taxon>Metazoa</taxon>
        <taxon>Spiralia</taxon>
        <taxon>Gnathifera</taxon>
        <taxon>Rotifera</taxon>
        <taxon>Eurotatoria</taxon>
        <taxon>Bdelloidea</taxon>
        <taxon>Philodinida</taxon>
        <taxon>Philodinidae</taxon>
        <taxon>Didymodactylos</taxon>
    </lineage>
</organism>
<comment type="caution">
    <text evidence="2">The sequence shown here is derived from an EMBL/GenBank/DDBJ whole genome shotgun (WGS) entry which is preliminary data.</text>
</comment>
<dbReference type="Proteomes" id="UP000663829">
    <property type="component" value="Unassembled WGS sequence"/>
</dbReference>
<gene>
    <name evidence="2" type="ORF">GPM918_LOCUS1133</name>
    <name evidence="3" type="ORF">OVA965_LOCUS18736</name>
    <name evidence="4" type="ORF">SRO942_LOCUS1133</name>
    <name evidence="5" type="ORF">TMI583_LOCUS18748</name>
</gene>
<evidence type="ECO:0000313" key="6">
    <source>
        <dbReference type="Proteomes" id="UP000663829"/>
    </source>
</evidence>
<dbReference type="AlphaFoldDB" id="A0A813PV23"/>
<reference evidence="2" key="1">
    <citation type="submission" date="2021-02" db="EMBL/GenBank/DDBJ databases">
        <authorList>
            <person name="Nowell W R."/>
        </authorList>
    </citation>
    <scope>NUCLEOTIDE SEQUENCE</scope>
</reference>
<keyword evidence="6" id="KW-1185">Reference proteome</keyword>
<dbReference type="EMBL" id="CAJOBA010009427">
    <property type="protein sequence ID" value="CAF3851040.1"/>
    <property type="molecule type" value="Genomic_DNA"/>
</dbReference>
<evidence type="ECO:0000256" key="1">
    <source>
        <dbReference type="SAM" id="MobiDB-lite"/>
    </source>
</evidence>
<sequence length="304" mass="34694">MPNYRKNSYLKDSSTSPIKIMSFILPNGNYPPGILPISDLSKVASSNNSNTNTKMKHCSSSPTIRNQANPMTINNNKTSSYHYTNYYNNNHYLSTSYPSSSSIIRHQQTRSHLQKVPTSRTSPTTTIVSRSLPAVPVFYSPKRGDNTYQEPPLDVKDLPKPPVSWYLSDSATSSDNEENTNNNNFDTVSTDNALSMSPLRMSDENEIKKTDDEEEDRQESLSSSTSTLIASDNDNFSRTTKSTRWLFPKSYYSKPTSHYQRPRPSSYNYFKNNYYNHEQHQQYYYKQQRYAYNSGGVGCITVKG</sequence>
<feature type="region of interest" description="Disordered" evidence="1">
    <location>
        <begin position="104"/>
        <end position="235"/>
    </location>
</feature>
<name>A0A813PV23_9BILA</name>
<dbReference type="EMBL" id="CAJOBC010000101">
    <property type="protein sequence ID" value="CAF3536751.1"/>
    <property type="molecule type" value="Genomic_DNA"/>
</dbReference>
<dbReference type="Proteomes" id="UP000677228">
    <property type="component" value="Unassembled WGS sequence"/>
</dbReference>
<feature type="compositionally biased region" description="Polar residues" evidence="1">
    <location>
        <begin position="58"/>
        <end position="73"/>
    </location>
</feature>
<evidence type="ECO:0000313" key="2">
    <source>
        <dbReference type="EMBL" id="CAF0756379.1"/>
    </source>
</evidence>
<feature type="compositionally biased region" description="Low complexity" evidence="1">
    <location>
        <begin position="179"/>
        <end position="192"/>
    </location>
</feature>
<feature type="compositionally biased region" description="Basic and acidic residues" evidence="1">
    <location>
        <begin position="201"/>
        <end position="211"/>
    </location>
</feature>
<dbReference type="Proteomes" id="UP000682733">
    <property type="component" value="Unassembled WGS sequence"/>
</dbReference>
<feature type="region of interest" description="Disordered" evidence="1">
    <location>
        <begin position="46"/>
        <end position="73"/>
    </location>
</feature>
<protein>
    <submittedName>
        <fullName evidence="2">Uncharacterized protein</fullName>
    </submittedName>
</protein>
<proteinExistence type="predicted"/>